<evidence type="ECO:0000256" key="1">
    <source>
        <dbReference type="ARBA" id="ARBA00023242"/>
    </source>
</evidence>
<comment type="subcellular location">
    <subcellularLocation>
        <location evidence="2">Nucleus</location>
    </subcellularLocation>
</comment>
<evidence type="ECO:0000259" key="4">
    <source>
        <dbReference type="PROSITE" id="PS51015"/>
    </source>
</evidence>
<feature type="domain" description="YDG" evidence="4">
    <location>
        <begin position="119"/>
        <end position="270"/>
    </location>
</feature>
<dbReference type="GO" id="GO:0016567">
    <property type="term" value="P:protein ubiquitination"/>
    <property type="evidence" value="ECO:0007669"/>
    <property type="project" value="TreeGrafter"/>
</dbReference>
<dbReference type="PANTHER" id="PTHR14140">
    <property type="entry name" value="E3 UBIQUITIN-PROTEIN LIGASE UHRF-RELATED"/>
    <property type="match status" value="1"/>
</dbReference>
<proteinExistence type="predicted"/>
<keyword evidence="1 2" id="KW-0539">Nucleus</keyword>
<protein>
    <recommendedName>
        <fullName evidence="4">YDG domain-containing protein</fullName>
    </recommendedName>
</protein>
<dbReference type="GO" id="GO:0044027">
    <property type="term" value="P:negative regulation of gene expression via chromosomal CpG island methylation"/>
    <property type="evidence" value="ECO:0007669"/>
    <property type="project" value="TreeGrafter"/>
</dbReference>
<dbReference type="InterPro" id="IPR003105">
    <property type="entry name" value="SRA_YDG"/>
</dbReference>
<evidence type="ECO:0000313" key="6">
    <source>
        <dbReference type="Proteomes" id="UP001374579"/>
    </source>
</evidence>
<evidence type="ECO:0000256" key="3">
    <source>
        <dbReference type="SAM" id="MobiDB-lite"/>
    </source>
</evidence>
<gene>
    <name evidence="5" type="ORF">V1264_017725</name>
</gene>
<feature type="region of interest" description="Disordered" evidence="3">
    <location>
        <begin position="276"/>
        <end position="412"/>
    </location>
</feature>
<feature type="compositionally biased region" description="Basic and acidic residues" evidence="3">
    <location>
        <begin position="313"/>
        <end position="328"/>
    </location>
</feature>
<dbReference type="AlphaFoldDB" id="A0AAN9GH15"/>
<dbReference type="PANTHER" id="PTHR14140:SF27">
    <property type="entry name" value="OS04G0289800 PROTEIN"/>
    <property type="match status" value="1"/>
</dbReference>
<dbReference type="Gene3D" id="2.30.280.10">
    <property type="entry name" value="SRA-YDG"/>
    <property type="match status" value="1"/>
</dbReference>
<evidence type="ECO:0000313" key="5">
    <source>
        <dbReference type="EMBL" id="KAK7106475.1"/>
    </source>
</evidence>
<evidence type="ECO:0000256" key="2">
    <source>
        <dbReference type="PROSITE-ProRule" id="PRU00358"/>
    </source>
</evidence>
<dbReference type="SUPFAM" id="SSF88697">
    <property type="entry name" value="PUA domain-like"/>
    <property type="match status" value="1"/>
</dbReference>
<name>A0AAN9GH15_9CAEN</name>
<feature type="compositionally biased region" description="Low complexity" evidence="3">
    <location>
        <begin position="287"/>
        <end position="297"/>
    </location>
</feature>
<organism evidence="5 6">
    <name type="scientific">Littorina saxatilis</name>
    <dbReference type="NCBI Taxonomy" id="31220"/>
    <lineage>
        <taxon>Eukaryota</taxon>
        <taxon>Metazoa</taxon>
        <taxon>Spiralia</taxon>
        <taxon>Lophotrochozoa</taxon>
        <taxon>Mollusca</taxon>
        <taxon>Gastropoda</taxon>
        <taxon>Caenogastropoda</taxon>
        <taxon>Littorinimorpha</taxon>
        <taxon>Littorinoidea</taxon>
        <taxon>Littorinidae</taxon>
        <taxon>Littorina</taxon>
    </lineage>
</organism>
<dbReference type="EMBL" id="JBAMIC010000007">
    <property type="protein sequence ID" value="KAK7106475.1"/>
    <property type="molecule type" value="Genomic_DNA"/>
</dbReference>
<comment type="caution">
    <text evidence="5">The sequence shown here is derived from an EMBL/GenBank/DDBJ whole genome shotgun (WGS) entry which is preliminary data.</text>
</comment>
<accession>A0AAN9GH15</accession>
<dbReference type="GO" id="GO:0005634">
    <property type="term" value="C:nucleus"/>
    <property type="evidence" value="ECO:0007669"/>
    <property type="project" value="UniProtKB-SubCell"/>
</dbReference>
<feature type="compositionally biased region" description="Acidic residues" evidence="3">
    <location>
        <begin position="399"/>
        <end position="412"/>
    </location>
</feature>
<dbReference type="InterPro" id="IPR045134">
    <property type="entry name" value="UHRF1/2-like"/>
</dbReference>
<dbReference type="FunFam" id="2.30.280.10:FF:000005">
    <property type="entry name" value="E3 ubiquitin-protein ligase UHRF1"/>
    <property type="match status" value="1"/>
</dbReference>
<dbReference type="Pfam" id="PF02182">
    <property type="entry name" value="SAD_SRA"/>
    <property type="match status" value="1"/>
</dbReference>
<keyword evidence="6" id="KW-1185">Reference proteome</keyword>
<dbReference type="PROSITE" id="PS51015">
    <property type="entry name" value="YDG"/>
    <property type="match status" value="1"/>
</dbReference>
<reference evidence="5 6" key="1">
    <citation type="submission" date="2024-02" db="EMBL/GenBank/DDBJ databases">
        <title>Chromosome-scale genome assembly of the rough periwinkle Littorina saxatilis.</title>
        <authorList>
            <person name="De Jode A."/>
            <person name="Faria R."/>
            <person name="Formenti G."/>
            <person name="Sims Y."/>
            <person name="Smith T.P."/>
            <person name="Tracey A."/>
            <person name="Wood J.M.D."/>
            <person name="Zagrodzka Z.B."/>
            <person name="Johannesson K."/>
            <person name="Butlin R.K."/>
            <person name="Leder E.H."/>
        </authorList>
    </citation>
    <scope>NUCLEOTIDE SEQUENCE [LARGE SCALE GENOMIC DNA]</scope>
    <source>
        <strain evidence="5">Snail1</strain>
        <tissue evidence="5">Muscle</tissue>
    </source>
</reference>
<sequence>MATCEYEQLRRKNLEDNRRILAELGLSNPFKLLPKVIKKGIKRPSDNDNYEPKKKRAKVVPAPVDLDSTGSIRGSRRLSARLRGQDPGTECVVEDDTVADEHEKSRVKYVMPDRPQWYGEVAGVDVGTIWVTRMECCHDGVHRPPVAGIHGGSDGAFSLALSGGYEDDIDLGDCFTYTGEGGRDLKGTKNNPKNLRTAAQSKDQDLTRGNLALSRSVETGNPVRVIRGYKLRSPFAPEEGYRYDGLYTVKKFWFTKGMSGFGVYKFALQRCPGQAPPPWALENDPASPSKSSDSGFSDTVKSEAGENEATSPSDEKKSDGDKDGETKADSPLPLTDNMKKDDGNDDADASSGVDSKDVSDDNEEESSIVKHDAFESNLYAVSENAESSGDGGESGVVSGDDEEKADEDCSDA</sequence>
<dbReference type="InterPro" id="IPR036987">
    <property type="entry name" value="SRA-YDG_sf"/>
</dbReference>
<dbReference type="SMART" id="SM00466">
    <property type="entry name" value="SRA"/>
    <property type="match status" value="1"/>
</dbReference>
<dbReference type="InterPro" id="IPR015947">
    <property type="entry name" value="PUA-like_sf"/>
</dbReference>
<dbReference type="GO" id="GO:0061630">
    <property type="term" value="F:ubiquitin protein ligase activity"/>
    <property type="evidence" value="ECO:0007669"/>
    <property type="project" value="TreeGrafter"/>
</dbReference>
<dbReference type="Proteomes" id="UP001374579">
    <property type="component" value="Unassembled WGS sequence"/>
</dbReference>